<dbReference type="Gene3D" id="3.60.10.10">
    <property type="entry name" value="Endonuclease/exonuclease/phosphatase"/>
    <property type="match status" value="1"/>
</dbReference>
<comment type="caution">
    <text evidence="2">The sequence shown here is derived from an EMBL/GenBank/DDBJ whole genome shotgun (WGS) entry which is preliminary data.</text>
</comment>
<dbReference type="Proteomes" id="UP000601435">
    <property type="component" value="Unassembled WGS sequence"/>
</dbReference>
<proteinExistence type="predicted"/>
<evidence type="ECO:0000313" key="2">
    <source>
        <dbReference type="EMBL" id="CAE7736685.1"/>
    </source>
</evidence>
<gene>
    <name evidence="2" type="ORF">SNEC2469_LOCUS21285</name>
</gene>
<accession>A0A812XHV0</accession>
<protein>
    <recommendedName>
        <fullName evidence="1">Reverse transcriptase domain-containing protein</fullName>
    </recommendedName>
</protein>
<reference evidence="2" key="1">
    <citation type="submission" date="2021-02" db="EMBL/GenBank/DDBJ databases">
        <authorList>
            <person name="Dougan E. K."/>
            <person name="Rhodes N."/>
            <person name="Thang M."/>
            <person name="Chan C."/>
        </authorList>
    </citation>
    <scope>NUCLEOTIDE SEQUENCE</scope>
</reference>
<dbReference type="InterPro" id="IPR036691">
    <property type="entry name" value="Endo/exonu/phosph_ase_sf"/>
</dbReference>
<dbReference type="SUPFAM" id="SSF56219">
    <property type="entry name" value="DNase I-like"/>
    <property type="match status" value="1"/>
</dbReference>
<keyword evidence="3" id="KW-1185">Reference proteome</keyword>
<evidence type="ECO:0000259" key="1">
    <source>
        <dbReference type="PROSITE" id="PS50878"/>
    </source>
</evidence>
<evidence type="ECO:0000313" key="3">
    <source>
        <dbReference type="Proteomes" id="UP000601435"/>
    </source>
</evidence>
<dbReference type="PROSITE" id="PS50878">
    <property type="entry name" value="RT_POL"/>
    <property type="match status" value="1"/>
</dbReference>
<dbReference type="PANTHER" id="PTHR47027">
    <property type="entry name" value="REVERSE TRANSCRIPTASE DOMAIN-CONTAINING PROTEIN"/>
    <property type="match status" value="1"/>
</dbReference>
<dbReference type="Pfam" id="PF00078">
    <property type="entry name" value="RVT_1"/>
    <property type="match status" value="1"/>
</dbReference>
<sequence length="1216" mass="136764">MTVSSRELKALLGEHLREMKEAWGDIKDRVHNVETQVKGQKKELKAIHVKNKTVDQAIMGIQAKGDATARKTEELEGEIERIKTQIVGLQTEGQNQGKGESEGKADPWAEYLRKGEQGQPKPVPSRVDKLTTLSEEDQRSLIVGGWLADTRRLTIESEARDILEQPAFAPLVDTTKLTIFGPRRSFGILRFNCRDNETAQEVKKRMWEVVNKIREMKISLPSTVGEQSEGKRVWASFLKTPEARKRSAMCSLTRRVVMQLARESRTETGEAINPNALEVTNYDVDWATGTIWHGDLKVASATHRKNHSRSDDYVQVNQGWVDIRAVTAITGAAWKEAAVASWNLGGQDVEKLATSACKVDIFLTQEVARGEPGWREVETDTHIWVLHQARDQWRTVGVGIAIEIFDSVVAKKQTDRGIFVLVKLKGRGKVVLGTIHCHTGATNRVYQQSADDFLGQCAGTWRKYPCILGADLNEAVKWDAGEQRGEILAGSANLNYFVSKAVADGLRPIAPLVSHRDVPTHYPRDPRRQGRHIDVIWGRLASTGPVHVDAEARHRIGTDHALLTTQFFLQQRPAKWVCDSRPRFVTGPLPAEPLLDADDVAALAAKYTRPRNGVSYKDTPEVKQCIAAARRSGRPEDWKRVHKVRKQAKRQWEQDRLARILQGDWSAYRCRKMQTSRKRGWWAKMVELQGEEEITEKAKLHLASKLCGPDPQAWDDELERVLEDIVISEPWTPFVIEDLHAELGRMKLRAAVGPDLIGVDLLRHLAAHDTLGHDLLDIINHVVEHGAVPTAWDKSLLALLAKVDVPSGPADLRPIAMSSALQKLVSKMVMARTFPHIRQASDISCCGKNRQAADLVGSLSRIRDVAKEWRMPLLVAKLDIRGAFDALSRRKLADFLCLRLAGCGVSRETKYLVRQLKSNYLVGKVPGGGEVTTHCSTGIKQGAPESAELFGLILESALSELLSGKKWGDLGHSVPDLPMDLLMYQDDIFLWDKTAETLQTRLRLVNARLSDLGLQLATSKTCVVSTPEYRGSRTIKVSGETIPIQSASTPLKVLGLNFLFDGDQGRQAKELIARVRAAFGAHRELLRGRSSWENKVFAVRTLLESTFTWVAGAVYWHHDDLGAMNTLQIHILRDAFRLNRKTGKLWHEWNQRTMRFVRAWLHQTGLDRWSTRTRKLQHGLAGHWARQVEDDGRGIEPTPGVTARFLIWRNLEWWRR</sequence>
<feature type="domain" description="Reverse transcriptase" evidence="1">
    <location>
        <begin position="781"/>
        <end position="1058"/>
    </location>
</feature>
<organism evidence="2 3">
    <name type="scientific">Symbiodinium necroappetens</name>
    <dbReference type="NCBI Taxonomy" id="1628268"/>
    <lineage>
        <taxon>Eukaryota</taxon>
        <taxon>Sar</taxon>
        <taxon>Alveolata</taxon>
        <taxon>Dinophyceae</taxon>
        <taxon>Suessiales</taxon>
        <taxon>Symbiodiniaceae</taxon>
        <taxon>Symbiodinium</taxon>
    </lineage>
</organism>
<dbReference type="EMBL" id="CAJNJA010037672">
    <property type="protein sequence ID" value="CAE7736685.1"/>
    <property type="molecule type" value="Genomic_DNA"/>
</dbReference>
<dbReference type="AlphaFoldDB" id="A0A812XHV0"/>
<dbReference type="PANTHER" id="PTHR47027:SF20">
    <property type="entry name" value="REVERSE TRANSCRIPTASE-LIKE PROTEIN WITH RNA-DIRECTED DNA POLYMERASE DOMAIN"/>
    <property type="match status" value="1"/>
</dbReference>
<name>A0A812XHV0_9DINO</name>
<dbReference type="OrthoDB" id="409242at2759"/>
<dbReference type="InterPro" id="IPR000477">
    <property type="entry name" value="RT_dom"/>
</dbReference>